<name>A0ABP7M6K8_9GAMM</name>
<keyword evidence="1" id="KW-0732">Signal</keyword>
<gene>
    <name evidence="2" type="ORF">GCM10022229_06920</name>
</gene>
<dbReference type="RefSeq" id="WP_344758534.1">
    <property type="nucleotide sequence ID" value="NZ_BAAAZU010000003.1"/>
</dbReference>
<proteinExistence type="predicted"/>
<evidence type="ECO:0008006" key="4">
    <source>
        <dbReference type="Google" id="ProtNLM"/>
    </source>
</evidence>
<dbReference type="PROSITE" id="PS51257">
    <property type="entry name" value="PROKAR_LIPOPROTEIN"/>
    <property type="match status" value="1"/>
</dbReference>
<evidence type="ECO:0000313" key="3">
    <source>
        <dbReference type="Proteomes" id="UP001501727"/>
    </source>
</evidence>
<evidence type="ECO:0000313" key="2">
    <source>
        <dbReference type="EMBL" id="GAA3916299.1"/>
    </source>
</evidence>
<accession>A0ABP7M6K8</accession>
<dbReference type="EMBL" id="BAAAZU010000003">
    <property type="protein sequence ID" value="GAA3916299.1"/>
    <property type="molecule type" value="Genomic_DNA"/>
</dbReference>
<feature type="chain" id="PRO_5045517867" description="Secreted protein" evidence="1">
    <location>
        <begin position="22"/>
        <end position="165"/>
    </location>
</feature>
<keyword evidence="3" id="KW-1185">Reference proteome</keyword>
<dbReference type="Proteomes" id="UP001501727">
    <property type="component" value="Unassembled WGS sequence"/>
</dbReference>
<feature type="signal peptide" evidence="1">
    <location>
        <begin position="1"/>
        <end position="21"/>
    </location>
</feature>
<comment type="caution">
    <text evidence="2">The sequence shown here is derived from an EMBL/GenBank/DDBJ whole genome shotgun (WGS) entry which is preliminary data.</text>
</comment>
<evidence type="ECO:0000256" key="1">
    <source>
        <dbReference type="SAM" id="SignalP"/>
    </source>
</evidence>
<protein>
    <recommendedName>
        <fullName evidence="4">Secreted protein</fullName>
    </recommendedName>
</protein>
<organism evidence="2 3">
    <name type="scientific">Luteimonas lutimaris</name>
    <dbReference type="NCBI Taxonomy" id="698645"/>
    <lineage>
        <taxon>Bacteria</taxon>
        <taxon>Pseudomonadati</taxon>
        <taxon>Pseudomonadota</taxon>
        <taxon>Gammaproteobacteria</taxon>
        <taxon>Lysobacterales</taxon>
        <taxon>Lysobacteraceae</taxon>
        <taxon>Luteimonas</taxon>
    </lineage>
</organism>
<sequence length="165" mass="18193">MRPLILLVSALLLGCALPALAQTAATQPPIEQAMTADQFKAAGLDKLSADELANLNAWLNRTITTETTRAAKQAKEKVETENRGFFNFGSDEPIKSRIVGEFRGFEKGRSYTLENGQVWRQTDGASLAGVRATNPEVQIKPSMFGNAWYMRIGNYNTNAKVERVK</sequence>
<reference evidence="3" key="1">
    <citation type="journal article" date="2019" name="Int. J. Syst. Evol. Microbiol.">
        <title>The Global Catalogue of Microorganisms (GCM) 10K type strain sequencing project: providing services to taxonomists for standard genome sequencing and annotation.</title>
        <authorList>
            <consortium name="The Broad Institute Genomics Platform"/>
            <consortium name="The Broad Institute Genome Sequencing Center for Infectious Disease"/>
            <person name="Wu L."/>
            <person name="Ma J."/>
        </authorList>
    </citation>
    <scope>NUCLEOTIDE SEQUENCE [LARGE SCALE GENOMIC DNA]</scope>
    <source>
        <strain evidence="3">JCM 16916</strain>
    </source>
</reference>